<keyword evidence="1" id="KW-0732">Signal</keyword>
<comment type="caution">
    <text evidence="2">The sequence shown here is derived from an EMBL/GenBank/DDBJ whole genome shotgun (WGS) entry which is preliminary data.</text>
</comment>
<proteinExistence type="predicted"/>
<dbReference type="PROSITE" id="PS51257">
    <property type="entry name" value="PROKAR_LIPOPROTEIN"/>
    <property type="match status" value="1"/>
</dbReference>
<evidence type="ECO:0000313" key="3">
    <source>
        <dbReference type="Proteomes" id="UP000216998"/>
    </source>
</evidence>
<protein>
    <recommendedName>
        <fullName evidence="4">Solute-binding protein family 3/N-terminal domain-containing protein</fullName>
    </recommendedName>
</protein>
<feature type="signal peptide" evidence="1">
    <location>
        <begin position="1"/>
        <end position="25"/>
    </location>
</feature>
<evidence type="ECO:0008006" key="4">
    <source>
        <dbReference type="Google" id="ProtNLM"/>
    </source>
</evidence>
<dbReference type="SUPFAM" id="SSF53850">
    <property type="entry name" value="Periplasmic binding protein-like II"/>
    <property type="match status" value="1"/>
</dbReference>
<dbReference type="Proteomes" id="UP000216998">
    <property type="component" value="Unassembled WGS sequence"/>
</dbReference>
<accession>A0A255YTX8</accession>
<reference evidence="2 3" key="1">
    <citation type="submission" date="2017-07" db="EMBL/GenBank/DDBJ databases">
        <title>Niveispirillum cyanobacteriorum sp. nov., isolated from cyanobacterial aggregates in a eutrophic lake.</title>
        <authorList>
            <person name="Cai H."/>
        </authorList>
    </citation>
    <scope>NUCLEOTIDE SEQUENCE [LARGE SCALE GENOMIC DNA]</scope>
    <source>
        <strain evidence="3">TH1-14</strain>
    </source>
</reference>
<organism evidence="2 3">
    <name type="scientific">Niveispirillum lacus</name>
    <dbReference type="NCBI Taxonomy" id="1981099"/>
    <lineage>
        <taxon>Bacteria</taxon>
        <taxon>Pseudomonadati</taxon>
        <taxon>Pseudomonadota</taxon>
        <taxon>Alphaproteobacteria</taxon>
        <taxon>Rhodospirillales</taxon>
        <taxon>Azospirillaceae</taxon>
        <taxon>Niveispirillum</taxon>
    </lineage>
</organism>
<feature type="chain" id="PRO_5012988119" description="Solute-binding protein family 3/N-terminal domain-containing protein" evidence="1">
    <location>
        <begin position="26"/>
        <end position="258"/>
    </location>
</feature>
<dbReference type="EMBL" id="NOXU01000031">
    <property type="protein sequence ID" value="OYQ32687.1"/>
    <property type="molecule type" value="Genomic_DNA"/>
</dbReference>
<dbReference type="AlphaFoldDB" id="A0A255YTX8"/>
<gene>
    <name evidence="2" type="ORF">CHU95_18150</name>
</gene>
<evidence type="ECO:0000313" key="2">
    <source>
        <dbReference type="EMBL" id="OYQ32687.1"/>
    </source>
</evidence>
<evidence type="ECO:0000256" key="1">
    <source>
        <dbReference type="SAM" id="SignalP"/>
    </source>
</evidence>
<dbReference type="OrthoDB" id="7353012at2"/>
<dbReference type="RefSeq" id="WP_094457722.1">
    <property type="nucleotide sequence ID" value="NZ_NOXU01000031.1"/>
</dbReference>
<keyword evidence="3" id="KW-1185">Reference proteome</keyword>
<sequence length="258" mass="28505">MRHPCLRLALFQIALLLACTIAVGAQEVGPEMGEPITVLVPLTPRLLDPQQNVQPAITRWLTHVANRANVRMRLQPAGFERRIADSGRSPHSCILGIARVPERETMVRWLDVIRRDRIVIIAAANDPFSGPLEALMKLADTQIASPTGIYRDILEKQGVRYTIVDDQRALARMVAVGRVRFGIVISGTLDAPEVASLPVRIVGELPFKEYWFTCSRDMSDALATRLVAALNDRTAEHLRQLALDSDPASQLHAGTPTQ</sequence>
<name>A0A255YTX8_9PROT</name>